<dbReference type="Gene3D" id="1.10.510.40">
    <property type="match status" value="1"/>
</dbReference>
<dbReference type="PANTHER" id="PTHR34384">
    <property type="entry name" value="L-2,3-DIAMINOPROPANOATE--CITRATE LIGASE"/>
    <property type="match status" value="1"/>
</dbReference>
<proteinExistence type="predicted"/>
<dbReference type="RefSeq" id="WP_251593158.1">
    <property type="nucleotide sequence ID" value="NZ_JAMLJI010000002.1"/>
</dbReference>
<evidence type="ECO:0000259" key="2">
    <source>
        <dbReference type="Pfam" id="PF04183"/>
    </source>
</evidence>
<comment type="pathway">
    <text evidence="1">Siderophore biosynthesis.</text>
</comment>
<dbReference type="Pfam" id="PF06276">
    <property type="entry name" value="FhuF"/>
    <property type="match status" value="1"/>
</dbReference>
<dbReference type="InterPro" id="IPR037455">
    <property type="entry name" value="LucA/IucC-like"/>
</dbReference>
<comment type="caution">
    <text evidence="4">The sequence shown here is derived from an EMBL/GenBank/DDBJ whole genome shotgun (WGS) entry which is preliminary data.</text>
</comment>
<dbReference type="PANTHER" id="PTHR34384:SF6">
    <property type="entry name" value="STAPHYLOFERRIN B SYNTHASE"/>
    <property type="match status" value="1"/>
</dbReference>
<dbReference type="EMBL" id="JARWAO010000001">
    <property type="protein sequence ID" value="MDR5894676.1"/>
    <property type="molecule type" value="Genomic_DNA"/>
</dbReference>
<reference evidence="4 5" key="1">
    <citation type="submission" date="2023-04" db="EMBL/GenBank/DDBJ databases">
        <title>A long-awaited taxogenomic arrangement of the family Halomonadaceae.</title>
        <authorList>
            <person name="De La Haba R."/>
            <person name="Chuvochina M."/>
            <person name="Wittouck S."/>
            <person name="Arahal D.R."/>
            <person name="Sanchez-Porro C."/>
            <person name="Hugenholtz P."/>
            <person name="Ventosa A."/>
        </authorList>
    </citation>
    <scope>NUCLEOTIDE SEQUENCE [LARGE SCALE GENOMIC DNA]</scope>
    <source>
        <strain evidence="4 5">DSM 22428</strain>
    </source>
</reference>
<dbReference type="InterPro" id="IPR007310">
    <property type="entry name" value="Aerobactin_biosyn_IucA/IucC_N"/>
</dbReference>
<name>A0ABU1GRN5_9GAMM</name>
<protein>
    <submittedName>
        <fullName evidence="4">IucA/IucC family protein</fullName>
    </submittedName>
</protein>
<evidence type="ECO:0000313" key="5">
    <source>
        <dbReference type="Proteomes" id="UP001269375"/>
    </source>
</evidence>
<dbReference type="Pfam" id="PF04183">
    <property type="entry name" value="IucA_IucC"/>
    <property type="match status" value="1"/>
</dbReference>
<organism evidence="4 5">
    <name type="scientific">Larsenimonas suaedae</name>
    <dbReference type="NCBI Taxonomy" id="1851019"/>
    <lineage>
        <taxon>Bacteria</taxon>
        <taxon>Pseudomonadati</taxon>
        <taxon>Pseudomonadota</taxon>
        <taxon>Gammaproteobacteria</taxon>
        <taxon>Oceanospirillales</taxon>
        <taxon>Halomonadaceae</taxon>
        <taxon>Larsenimonas</taxon>
    </lineage>
</organism>
<dbReference type="Gene3D" id="6.10.250.3370">
    <property type="match status" value="1"/>
</dbReference>
<keyword evidence="5" id="KW-1185">Reference proteome</keyword>
<dbReference type="InterPro" id="IPR022770">
    <property type="entry name" value="IucA/IucC-like_C"/>
</dbReference>
<gene>
    <name evidence="4" type="ORF">QC825_01150</name>
</gene>
<dbReference type="Proteomes" id="UP001269375">
    <property type="component" value="Unassembled WGS sequence"/>
</dbReference>
<accession>A0ABU1GRN5</accession>
<evidence type="ECO:0000256" key="1">
    <source>
        <dbReference type="ARBA" id="ARBA00004924"/>
    </source>
</evidence>
<evidence type="ECO:0000313" key="4">
    <source>
        <dbReference type="EMBL" id="MDR5894676.1"/>
    </source>
</evidence>
<evidence type="ECO:0000259" key="3">
    <source>
        <dbReference type="Pfam" id="PF06276"/>
    </source>
</evidence>
<feature type="domain" description="Aerobactin siderophore biosynthesis IucA/IucC N-terminal" evidence="2">
    <location>
        <begin position="162"/>
        <end position="406"/>
    </location>
</feature>
<feature type="domain" description="Aerobactin siderophore biosynthesis IucA/IucC-like C-terminal" evidence="3">
    <location>
        <begin position="432"/>
        <end position="600"/>
    </location>
</feature>
<sequence length="620" mass="68927">MTTTSFHLSPLSTLNGTPSPFLAHPDHWRHFSRIERRVVSQLLQTLLYEQVLPFEVAELGEGRHRFSVVLSSGARLVATGRLCESFELIRLDRDPGAVFHGTDGQARPLTLATLLEQLDTDTGALTRAPGFAQELEQTLLHDVQSAAAFERPDCAPTALSADALERYFADAHSYHPCYKSRIGFTWEDNARYGPEFGQPLGVLWLAVPAHLAITAQRPGLDREALIRALAGEAIMSRRDAYCARTGYAPHDVTLLPVHPWQWRAGALRALYPQLAQGEAMLLGEGEARFVPQQSIRTLAPANTHLPYLKLAMSLTNTSSTRLLARHTVANAPLITGWLKRLVAADPAAQEAGFVLLGEVAGMSLDERVFTRAQRPQVYGALGAILRENVASYLGMGEQAVAFNGLSQCTRDDTGTPAEPFIDPWIKRYGVETWTRALLETACAPILHFLFAEGIGLEAHGQNIVLIHRDGWPTRVALKDFHDGVRFSRTHLTHPEHVPALEPVPAHHARLNANSFLETEDPAAVRDYSCDAFFFIALADLAIFLTRHYDLPEGRFWAMTAAVIRDYQQAHPEHAERFARFDVFNACYEVEALTRRRLFGDEIAQIRRVPNPLRTAGEDAR</sequence>